<sequence length="213" mass="23229">MTSRLMSLAAAVFVGYWLAGCTTTAPLAPDAATTAPTSPVPSIRPPAGVAWQPAGSHDYEPQRPGLGSSQRFESAVGWVDVYRYGMGRSNWAMGVADPAFDAQFRSTISEVRQLAQAGQYTELKVGPTRDLRIAGLVFRTVSYQFRRQGRPHESRTFMTGLQGQLLKYRMTFPSPVEGNVDDIARDFIEKHLRNATGAIDAAAPQTVEPRPQG</sequence>
<accession>A0ABU8VVZ4</accession>
<comment type="caution">
    <text evidence="3">The sequence shown here is derived from an EMBL/GenBank/DDBJ whole genome shotgun (WGS) entry which is preliminary data.</text>
</comment>
<organism evidence="3 4">
    <name type="scientific">Variovorax humicola</name>
    <dbReference type="NCBI Taxonomy" id="1769758"/>
    <lineage>
        <taxon>Bacteria</taxon>
        <taxon>Pseudomonadati</taxon>
        <taxon>Pseudomonadota</taxon>
        <taxon>Betaproteobacteria</taxon>
        <taxon>Burkholderiales</taxon>
        <taxon>Comamonadaceae</taxon>
        <taxon>Variovorax</taxon>
    </lineage>
</organism>
<feature type="chain" id="PRO_5045687944" description="ABC-type transport auxiliary lipoprotein component domain-containing protein" evidence="2">
    <location>
        <begin position="20"/>
        <end position="213"/>
    </location>
</feature>
<keyword evidence="4" id="KW-1185">Reference proteome</keyword>
<gene>
    <name evidence="3" type="ORF">WKW80_08040</name>
</gene>
<dbReference type="PROSITE" id="PS51257">
    <property type="entry name" value="PROKAR_LIPOPROTEIN"/>
    <property type="match status" value="1"/>
</dbReference>
<dbReference type="EMBL" id="JBBKZV010000003">
    <property type="protein sequence ID" value="MEJ8821986.1"/>
    <property type="molecule type" value="Genomic_DNA"/>
</dbReference>
<feature type="signal peptide" evidence="2">
    <location>
        <begin position="1"/>
        <end position="19"/>
    </location>
</feature>
<evidence type="ECO:0000256" key="2">
    <source>
        <dbReference type="SAM" id="SignalP"/>
    </source>
</evidence>
<feature type="region of interest" description="Disordered" evidence="1">
    <location>
        <begin position="30"/>
        <end position="68"/>
    </location>
</feature>
<evidence type="ECO:0008006" key="5">
    <source>
        <dbReference type="Google" id="ProtNLM"/>
    </source>
</evidence>
<evidence type="ECO:0000313" key="4">
    <source>
        <dbReference type="Proteomes" id="UP001363010"/>
    </source>
</evidence>
<keyword evidence="2" id="KW-0732">Signal</keyword>
<dbReference type="Proteomes" id="UP001363010">
    <property type="component" value="Unassembled WGS sequence"/>
</dbReference>
<evidence type="ECO:0000256" key="1">
    <source>
        <dbReference type="SAM" id="MobiDB-lite"/>
    </source>
</evidence>
<evidence type="ECO:0000313" key="3">
    <source>
        <dbReference type="EMBL" id="MEJ8821986.1"/>
    </source>
</evidence>
<protein>
    <recommendedName>
        <fullName evidence="5">ABC-type transport auxiliary lipoprotein component domain-containing protein</fullName>
    </recommendedName>
</protein>
<proteinExistence type="predicted"/>
<reference evidence="3 4" key="1">
    <citation type="submission" date="2024-03" db="EMBL/GenBank/DDBJ databases">
        <title>Novel species of the genus Variovorax.</title>
        <authorList>
            <person name="Liu Q."/>
            <person name="Xin Y.-H."/>
        </authorList>
    </citation>
    <scope>NUCLEOTIDE SEQUENCE [LARGE SCALE GENOMIC DNA]</scope>
    <source>
        <strain evidence="3 4">KACC 18501</strain>
    </source>
</reference>
<name>A0ABU8VVZ4_9BURK</name>
<dbReference type="RefSeq" id="WP_340363031.1">
    <property type="nucleotide sequence ID" value="NZ_JBBKZV010000003.1"/>
</dbReference>